<reference evidence="2 3" key="1">
    <citation type="submission" date="2024-04" db="EMBL/GenBank/DDBJ databases">
        <authorList>
            <person name="Fracassetti M."/>
        </authorList>
    </citation>
    <scope>NUCLEOTIDE SEQUENCE [LARGE SCALE GENOMIC DNA]</scope>
</reference>
<gene>
    <name evidence="2" type="ORF">LTRI10_LOCUS21577</name>
</gene>
<feature type="domain" description="DUF4283" evidence="1">
    <location>
        <begin position="47"/>
        <end position="121"/>
    </location>
</feature>
<evidence type="ECO:0000259" key="1">
    <source>
        <dbReference type="Pfam" id="PF14111"/>
    </source>
</evidence>
<sequence>MLLVSQVLTHQFPLTLFISVGSNPTYHPPMVAELFSVYNDEAVVVAEERAELSLLGKIHVSAPSLGSLQNFLVDLWNCRGSITVLSVDEGLVQFIFIDTSDHRRVRDKSPWTQSRFLIHLRP</sequence>
<proteinExistence type="predicted"/>
<dbReference type="AlphaFoldDB" id="A0AAV2E393"/>
<dbReference type="EMBL" id="OZ034817">
    <property type="protein sequence ID" value="CAL1380108.1"/>
    <property type="molecule type" value="Genomic_DNA"/>
</dbReference>
<name>A0AAV2E393_9ROSI</name>
<evidence type="ECO:0000313" key="2">
    <source>
        <dbReference type="EMBL" id="CAL1380108.1"/>
    </source>
</evidence>
<keyword evidence="3" id="KW-1185">Reference proteome</keyword>
<protein>
    <recommendedName>
        <fullName evidence="1">DUF4283 domain-containing protein</fullName>
    </recommendedName>
</protein>
<dbReference type="InterPro" id="IPR025558">
    <property type="entry name" value="DUF4283"/>
</dbReference>
<accession>A0AAV2E393</accession>
<dbReference type="Proteomes" id="UP001497516">
    <property type="component" value="Chromosome 4"/>
</dbReference>
<organism evidence="2 3">
    <name type="scientific">Linum trigynum</name>
    <dbReference type="NCBI Taxonomy" id="586398"/>
    <lineage>
        <taxon>Eukaryota</taxon>
        <taxon>Viridiplantae</taxon>
        <taxon>Streptophyta</taxon>
        <taxon>Embryophyta</taxon>
        <taxon>Tracheophyta</taxon>
        <taxon>Spermatophyta</taxon>
        <taxon>Magnoliopsida</taxon>
        <taxon>eudicotyledons</taxon>
        <taxon>Gunneridae</taxon>
        <taxon>Pentapetalae</taxon>
        <taxon>rosids</taxon>
        <taxon>fabids</taxon>
        <taxon>Malpighiales</taxon>
        <taxon>Linaceae</taxon>
        <taxon>Linum</taxon>
    </lineage>
</organism>
<dbReference type="Pfam" id="PF14111">
    <property type="entry name" value="DUF4283"/>
    <property type="match status" value="1"/>
</dbReference>
<evidence type="ECO:0000313" key="3">
    <source>
        <dbReference type="Proteomes" id="UP001497516"/>
    </source>
</evidence>